<evidence type="ECO:0000256" key="1">
    <source>
        <dbReference type="ARBA" id="ARBA00010208"/>
    </source>
</evidence>
<gene>
    <name evidence="3" type="ORF">AKO1_003995</name>
</gene>
<dbReference type="PANTHER" id="PTHR12978">
    <property type="entry name" value="HISTIDINE TRIAD HIT PROTEIN MEMBER"/>
    <property type="match status" value="1"/>
</dbReference>
<dbReference type="Pfam" id="PF05652">
    <property type="entry name" value="DcpS"/>
    <property type="match status" value="1"/>
</dbReference>
<dbReference type="InterPro" id="IPR036265">
    <property type="entry name" value="HIT-like_sf"/>
</dbReference>
<comment type="caution">
    <text evidence="3">The sequence shown here is derived from an EMBL/GenBank/DDBJ whole genome shotgun (WGS) entry which is preliminary data.</text>
</comment>
<protein>
    <submittedName>
        <fullName evidence="3">M7GpppX diphosphatase</fullName>
    </submittedName>
</protein>
<feature type="active site" description="Nucleophile" evidence="2">
    <location>
        <position position="238"/>
    </location>
</feature>
<dbReference type="GO" id="GO:0016787">
    <property type="term" value="F:hydrolase activity"/>
    <property type="evidence" value="ECO:0007669"/>
    <property type="project" value="InterPro"/>
</dbReference>
<organism evidence="3 4">
    <name type="scientific">Acrasis kona</name>
    <dbReference type="NCBI Taxonomy" id="1008807"/>
    <lineage>
        <taxon>Eukaryota</taxon>
        <taxon>Discoba</taxon>
        <taxon>Heterolobosea</taxon>
        <taxon>Tetramitia</taxon>
        <taxon>Eutetramitia</taxon>
        <taxon>Acrasidae</taxon>
        <taxon>Acrasis</taxon>
    </lineage>
</organism>
<sequence>MSNISEFTFQSLLARNPERTVLVAEGHFGDQRGIVILNKQPFNEREAEEVFKAKLSADETTASSNDKFKKSTVYTKDRFWNQMTAQTVCPASDQDIEKYKAWNNKKVWINETPQMYNDIIKPILMKYNSSRSTKWIDNILNGTSEQEMTIFQDSDPELGFVLQYGYLWQDRTDLDSMTLLCFLNKKNIMSIRDLKSEHVPILENILSKSLDVIEQKIGVNKKHVRAYVHYQPSFYHMHVHFSNIHKVSVGVETERAHCLQNIIDNIKLFPDYYQKKTLSYTMLEDNEIAKAVGAQ</sequence>
<dbReference type="Gene3D" id="3.30.200.40">
    <property type="entry name" value="Scavenger mRNA decapping enzyme, N-terminal domain"/>
    <property type="match status" value="1"/>
</dbReference>
<dbReference type="PIRSF" id="PIRSF028973">
    <property type="entry name" value="Scavenger_mRNA_decap_enz"/>
    <property type="match status" value="1"/>
</dbReference>
<dbReference type="SUPFAM" id="SSF102860">
    <property type="entry name" value="mRNA decapping enzyme DcpS N-terminal domain"/>
    <property type="match status" value="1"/>
</dbReference>
<dbReference type="EMBL" id="JAOPGA020001810">
    <property type="protein sequence ID" value="KAL0491485.1"/>
    <property type="molecule type" value="Genomic_DNA"/>
</dbReference>
<dbReference type="GO" id="GO:0000340">
    <property type="term" value="F:RNA 7-methylguanosine cap binding"/>
    <property type="evidence" value="ECO:0007669"/>
    <property type="project" value="TreeGrafter"/>
</dbReference>
<dbReference type="SUPFAM" id="SSF54197">
    <property type="entry name" value="HIT-like"/>
    <property type="match status" value="1"/>
</dbReference>
<keyword evidence="4" id="KW-1185">Reference proteome</keyword>
<dbReference type="InterPro" id="IPR011145">
    <property type="entry name" value="Scavenger_mRNA_decap_enz_N"/>
</dbReference>
<dbReference type="GO" id="GO:0000290">
    <property type="term" value="P:deadenylation-dependent decapping of nuclear-transcribed mRNA"/>
    <property type="evidence" value="ECO:0007669"/>
    <property type="project" value="InterPro"/>
</dbReference>
<dbReference type="Proteomes" id="UP001431209">
    <property type="component" value="Unassembled WGS sequence"/>
</dbReference>
<dbReference type="Gene3D" id="3.30.428.10">
    <property type="entry name" value="HIT-like"/>
    <property type="match status" value="1"/>
</dbReference>
<accession>A0AAW2ZPS4</accession>
<proteinExistence type="inferred from homology"/>
<dbReference type="AlphaFoldDB" id="A0AAW2ZPS4"/>
<name>A0AAW2ZPS4_9EUKA</name>
<reference evidence="3 4" key="1">
    <citation type="submission" date="2024-03" db="EMBL/GenBank/DDBJ databases">
        <title>The Acrasis kona genome and developmental transcriptomes reveal deep origins of eukaryotic multicellular pathways.</title>
        <authorList>
            <person name="Sheikh S."/>
            <person name="Fu C.-J."/>
            <person name="Brown M.W."/>
            <person name="Baldauf S.L."/>
        </authorList>
    </citation>
    <scope>NUCLEOTIDE SEQUENCE [LARGE SCALE GENOMIC DNA]</scope>
    <source>
        <strain evidence="3 4">ATCC MYA-3509</strain>
    </source>
</reference>
<evidence type="ECO:0000313" key="4">
    <source>
        <dbReference type="Proteomes" id="UP001431209"/>
    </source>
</evidence>
<dbReference type="InterPro" id="IPR008594">
    <property type="entry name" value="DcpS/DCS2"/>
</dbReference>
<dbReference type="GO" id="GO:0000932">
    <property type="term" value="C:P-body"/>
    <property type="evidence" value="ECO:0007669"/>
    <property type="project" value="TreeGrafter"/>
</dbReference>
<dbReference type="Pfam" id="PF11969">
    <property type="entry name" value="DcpS_C"/>
    <property type="match status" value="1"/>
</dbReference>
<evidence type="ECO:0000313" key="3">
    <source>
        <dbReference type="EMBL" id="KAL0491485.1"/>
    </source>
</evidence>
<dbReference type="PANTHER" id="PTHR12978:SF0">
    <property type="entry name" value="M7GPPPX DIPHOSPHATASE"/>
    <property type="match status" value="1"/>
</dbReference>
<comment type="similarity">
    <text evidence="1">Belongs to the HIT family.</text>
</comment>
<evidence type="ECO:0000256" key="2">
    <source>
        <dbReference type="PIRSR" id="PIRSR028973-1"/>
    </source>
</evidence>
<dbReference type="GO" id="GO:0005634">
    <property type="term" value="C:nucleus"/>
    <property type="evidence" value="ECO:0007669"/>
    <property type="project" value="TreeGrafter"/>
</dbReference>